<comment type="subcellular location">
    <subcellularLocation>
        <location evidence="6">Cytoplasm</location>
    </subcellularLocation>
</comment>
<dbReference type="InterPro" id="IPR022882">
    <property type="entry name" value="tRNA_adenine-N6_MeTrfase"/>
</dbReference>
<dbReference type="InterPro" id="IPR050210">
    <property type="entry name" value="tRNA_Adenine-N(6)_MTase"/>
</dbReference>
<dbReference type="PANTHER" id="PTHR47739:SF1">
    <property type="entry name" value="TRNA1(VAL) (ADENINE(37)-N6)-METHYLTRANSFERASE"/>
    <property type="match status" value="1"/>
</dbReference>
<keyword evidence="1 6" id="KW-0963">Cytoplasm</keyword>
<evidence type="ECO:0000256" key="6">
    <source>
        <dbReference type="HAMAP-Rule" id="MF_01872"/>
    </source>
</evidence>
<dbReference type="GO" id="GO:0032259">
    <property type="term" value="P:methylation"/>
    <property type="evidence" value="ECO:0007669"/>
    <property type="project" value="UniProtKB-KW"/>
</dbReference>
<evidence type="ECO:0000256" key="4">
    <source>
        <dbReference type="ARBA" id="ARBA00022691"/>
    </source>
</evidence>
<sequence>MASTCCIWACYPLSWSLGWGAGYPWVGQQRHCWGCWGWRPWPCITTSSSRRIAGYWRGLPGGGPLLPPPLFLCPVANDFFQFQQFRIDQSACAQKVSTDACLLGAAADLTAATHILDIGTGTGLLALMAAQRAPQATIEALEIDPAAAAQAAANVAASPWASRIRVYPLSLAAYAAALPLSSAGTDRPFSHIICNPPFFRRSLAPPDAARATARHEGVGSLTFDDLVTFAAARLRPGGTLTVLLPPPEMQRFEQIVLAAGLPAQARLVVRHRPGGRVTRCITQFGGVGPLAAHERSLVIQDAAGGYSAEFRALLAGFYLAL</sequence>
<evidence type="ECO:0000256" key="2">
    <source>
        <dbReference type="ARBA" id="ARBA00022603"/>
    </source>
</evidence>
<reference evidence="8 9" key="1">
    <citation type="submission" date="2019-12" db="EMBL/GenBank/DDBJ databases">
        <title>Hymenobacter sp. HMF4947 Genome sequencing and assembly.</title>
        <authorList>
            <person name="Kang H."/>
            <person name="Cha I."/>
            <person name="Kim H."/>
            <person name="Joh K."/>
        </authorList>
    </citation>
    <scope>NUCLEOTIDE SEQUENCE [LARGE SCALE GENOMIC DNA]</scope>
    <source>
        <strain evidence="8 9">HMF4947</strain>
    </source>
</reference>
<keyword evidence="9" id="KW-1185">Reference proteome</keyword>
<evidence type="ECO:0000256" key="5">
    <source>
        <dbReference type="ARBA" id="ARBA00022694"/>
    </source>
</evidence>
<name>A0A7K1TFV9_9BACT</name>
<dbReference type="EMBL" id="WQKZ01000003">
    <property type="protein sequence ID" value="MVN77286.1"/>
    <property type="molecule type" value="Genomic_DNA"/>
</dbReference>
<keyword evidence="2 6" id="KW-0489">Methyltransferase</keyword>
<comment type="function">
    <text evidence="6">Specifically methylates the adenine in position 37 of tRNA(1)(Val) (anticodon cmo5UAC).</text>
</comment>
<evidence type="ECO:0000256" key="3">
    <source>
        <dbReference type="ARBA" id="ARBA00022679"/>
    </source>
</evidence>
<dbReference type="Gene3D" id="3.40.50.150">
    <property type="entry name" value="Vaccinia Virus protein VP39"/>
    <property type="match status" value="1"/>
</dbReference>
<accession>A0A7K1TFV9</accession>
<dbReference type="Proteomes" id="UP000441336">
    <property type="component" value="Unassembled WGS sequence"/>
</dbReference>
<comment type="caution">
    <text evidence="8">The sequence shown here is derived from an EMBL/GenBank/DDBJ whole genome shotgun (WGS) entry which is preliminary data.</text>
</comment>
<dbReference type="InterPro" id="IPR029063">
    <property type="entry name" value="SAM-dependent_MTases_sf"/>
</dbReference>
<evidence type="ECO:0000313" key="9">
    <source>
        <dbReference type="Proteomes" id="UP000441336"/>
    </source>
</evidence>
<protein>
    <recommendedName>
        <fullName evidence="6">tRNA1(Val) (adenine(37)-N6)-methyltransferase</fullName>
        <ecNumber evidence="6">2.1.1.223</ecNumber>
    </recommendedName>
    <alternativeName>
        <fullName evidence="6">tRNA m6A37 methyltransferase</fullName>
    </alternativeName>
</protein>
<dbReference type="InterPro" id="IPR007848">
    <property type="entry name" value="Small_mtfrase_dom"/>
</dbReference>
<dbReference type="GO" id="GO:0008033">
    <property type="term" value="P:tRNA processing"/>
    <property type="evidence" value="ECO:0007669"/>
    <property type="project" value="UniProtKB-UniRule"/>
</dbReference>
<evidence type="ECO:0000256" key="1">
    <source>
        <dbReference type="ARBA" id="ARBA00022490"/>
    </source>
</evidence>
<keyword evidence="4 6" id="KW-0949">S-adenosyl-L-methionine</keyword>
<dbReference type="HAMAP" id="MF_01872">
    <property type="entry name" value="tRNA_methyltr_YfiC"/>
    <property type="match status" value="1"/>
</dbReference>
<organism evidence="8 9">
    <name type="scientific">Hymenobacter ginkgonis</name>
    <dbReference type="NCBI Taxonomy" id="2682976"/>
    <lineage>
        <taxon>Bacteria</taxon>
        <taxon>Pseudomonadati</taxon>
        <taxon>Bacteroidota</taxon>
        <taxon>Cytophagia</taxon>
        <taxon>Cytophagales</taxon>
        <taxon>Hymenobacteraceae</taxon>
        <taxon>Hymenobacter</taxon>
    </lineage>
</organism>
<gene>
    <name evidence="8" type="ORF">GO988_13200</name>
</gene>
<keyword evidence="5 6" id="KW-0819">tRNA processing</keyword>
<evidence type="ECO:0000313" key="8">
    <source>
        <dbReference type="EMBL" id="MVN77286.1"/>
    </source>
</evidence>
<evidence type="ECO:0000259" key="7">
    <source>
        <dbReference type="Pfam" id="PF05175"/>
    </source>
</evidence>
<proteinExistence type="inferred from homology"/>
<keyword evidence="3 6" id="KW-0808">Transferase</keyword>
<comment type="catalytic activity">
    <reaction evidence="6">
        <text>adenosine(37) in tRNA1(Val) + S-adenosyl-L-methionine = N(6)-methyladenosine(37) in tRNA1(Val) + S-adenosyl-L-homocysteine + H(+)</text>
        <dbReference type="Rhea" id="RHEA:43160"/>
        <dbReference type="Rhea" id="RHEA-COMP:10369"/>
        <dbReference type="Rhea" id="RHEA-COMP:10370"/>
        <dbReference type="ChEBI" id="CHEBI:15378"/>
        <dbReference type="ChEBI" id="CHEBI:57856"/>
        <dbReference type="ChEBI" id="CHEBI:59789"/>
        <dbReference type="ChEBI" id="CHEBI:74411"/>
        <dbReference type="ChEBI" id="CHEBI:74449"/>
        <dbReference type="EC" id="2.1.1.223"/>
    </reaction>
</comment>
<dbReference type="SUPFAM" id="SSF53335">
    <property type="entry name" value="S-adenosyl-L-methionine-dependent methyltransferases"/>
    <property type="match status" value="1"/>
</dbReference>
<dbReference type="GO" id="GO:0016430">
    <property type="term" value="F:tRNA (adenine-N6)-methyltransferase activity"/>
    <property type="evidence" value="ECO:0007669"/>
    <property type="project" value="UniProtKB-UniRule"/>
</dbReference>
<dbReference type="Pfam" id="PF05175">
    <property type="entry name" value="MTS"/>
    <property type="match status" value="1"/>
</dbReference>
<dbReference type="PANTHER" id="PTHR47739">
    <property type="entry name" value="TRNA1(VAL) (ADENINE(37)-N6)-METHYLTRANSFERASE"/>
    <property type="match status" value="1"/>
</dbReference>
<dbReference type="CDD" id="cd02440">
    <property type="entry name" value="AdoMet_MTases"/>
    <property type="match status" value="1"/>
</dbReference>
<dbReference type="EC" id="2.1.1.223" evidence="6"/>
<dbReference type="AlphaFoldDB" id="A0A7K1TFV9"/>
<dbReference type="GO" id="GO:0005737">
    <property type="term" value="C:cytoplasm"/>
    <property type="evidence" value="ECO:0007669"/>
    <property type="project" value="UniProtKB-SubCell"/>
</dbReference>
<comment type="similarity">
    <text evidence="6">Belongs to the methyltransferase superfamily. tRNA (adenine-N(6)-)-methyltransferase family.</text>
</comment>
<feature type="domain" description="Methyltransferase small" evidence="7">
    <location>
        <begin position="109"/>
        <end position="202"/>
    </location>
</feature>